<organism evidence="1 2">
    <name type="scientific">bacterium (Candidatus Blackallbacteria) CG17_big_fil_post_rev_8_21_14_2_50_48_46</name>
    <dbReference type="NCBI Taxonomy" id="2014261"/>
    <lineage>
        <taxon>Bacteria</taxon>
        <taxon>Candidatus Blackallbacteria</taxon>
    </lineage>
</organism>
<name>A0A2M7G9C4_9BACT</name>
<evidence type="ECO:0000313" key="1">
    <source>
        <dbReference type="EMBL" id="PIW18708.1"/>
    </source>
</evidence>
<sequence>MSVEKYLNNHFENPFYDSAIPVEISHASTRFELFGKHAMCPICTSMIKEQVDAEPTGRGTPKNEDNVVYVINELSVKVTTRISSDTISHFFSQI</sequence>
<accession>A0A2M7G9C4</accession>
<evidence type="ECO:0008006" key="3">
    <source>
        <dbReference type="Google" id="ProtNLM"/>
    </source>
</evidence>
<dbReference type="EMBL" id="PFFQ01000012">
    <property type="protein sequence ID" value="PIW18708.1"/>
    <property type="molecule type" value="Genomic_DNA"/>
</dbReference>
<protein>
    <recommendedName>
        <fullName evidence="3">HMA domain-containing protein</fullName>
    </recommendedName>
</protein>
<evidence type="ECO:0000313" key="2">
    <source>
        <dbReference type="Proteomes" id="UP000231019"/>
    </source>
</evidence>
<dbReference type="AlphaFoldDB" id="A0A2M7G9C4"/>
<proteinExistence type="predicted"/>
<reference evidence="1 2" key="1">
    <citation type="submission" date="2017-09" db="EMBL/GenBank/DDBJ databases">
        <title>Depth-based differentiation of microbial function through sediment-hosted aquifers and enrichment of novel symbionts in the deep terrestrial subsurface.</title>
        <authorList>
            <person name="Probst A.J."/>
            <person name="Ladd B."/>
            <person name="Jarett J.K."/>
            <person name="Geller-Mcgrath D.E."/>
            <person name="Sieber C.M."/>
            <person name="Emerson J.B."/>
            <person name="Anantharaman K."/>
            <person name="Thomas B.C."/>
            <person name="Malmstrom R."/>
            <person name="Stieglmeier M."/>
            <person name="Klingl A."/>
            <person name="Woyke T."/>
            <person name="Ryan C.M."/>
            <person name="Banfield J.F."/>
        </authorList>
    </citation>
    <scope>NUCLEOTIDE SEQUENCE [LARGE SCALE GENOMIC DNA]</scope>
    <source>
        <strain evidence="1">CG17_big_fil_post_rev_8_21_14_2_50_48_46</strain>
    </source>
</reference>
<gene>
    <name evidence="1" type="ORF">COW36_05275</name>
</gene>
<dbReference type="Proteomes" id="UP000231019">
    <property type="component" value="Unassembled WGS sequence"/>
</dbReference>
<comment type="caution">
    <text evidence="1">The sequence shown here is derived from an EMBL/GenBank/DDBJ whole genome shotgun (WGS) entry which is preliminary data.</text>
</comment>